<evidence type="ECO:0000256" key="2">
    <source>
        <dbReference type="ARBA" id="ARBA00008488"/>
    </source>
</evidence>
<dbReference type="InterPro" id="IPR004254">
    <property type="entry name" value="AdipoR/HlyIII-related"/>
</dbReference>
<feature type="transmembrane region" description="Helical" evidence="7">
    <location>
        <begin position="139"/>
        <end position="160"/>
    </location>
</feature>
<feature type="transmembrane region" description="Helical" evidence="7">
    <location>
        <begin position="166"/>
        <end position="186"/>
    </location>
</feature>
<evidence type="ECO:0000256" key="6">
    <source>
        <dbReference type="ARBA" id="ARBA00023136"/>
    </source>
</evidence>
<gene>
    <name evidence="8" type="ORF">J1786_24750</name>
</gene>
<dbReference type="EMBL" id="JAFMOU010000072">
    <property type="protein sequence ID" value="MBU9838002.1"/>
    <property type="molecule type" value="Genomic_DNA"/>
</dbReference>
<accession>A0ABS6L825</accession>
<feature type="transmembrane region" description="Helical" evidence="7">
    <location>
        <begin position="54"/>
        <end position="74"/>
    </location>
</feature>
<keyword evidence="3" id="KW-1003">Cell membrane</keyword>
<feature type="transmembrane region" description="Helical" evidence="7">
    <location>
        <begin position="21"/>
        <end position="42"/>
    </location>
</feature>
<evidence type="ECO:0000256" key="5">
    <source>
        <dbReference type="ARBA" id="ARBA00022989"/>
    </source>
</evidence>
<evidence type="ECO:0000256" key="3">
    <source>
        <dbReference type="ARBA" id="ARBA00022475"/>
    </source>
</evidence>
<keyword evidence="4 7" id="KW-0812">Transmembrane</keyword>
<feature type="transmembrane region" description="Helical" evidence="7">
    <location>
        <begin position="195"/>
        <end position="215"/>
    </location>
</feature>
<reference evidence="8 9" key="1">
    <citation type="submission" date="2021-03" db="EMBL/GenBank/DDBJ databases">
        <title>Five novel Rahnella species.</title>
        <authorList>
            <person name="Brady C."/>
            <person name="Asselin J."/>
            <person name="Beer S."/>
            <person name="Bruberg M.B."/>
            <person name="Crampton B."/>
            <person name="Venter S."/>
            <person name="Arnold D."/>
            <person name="Denman S."/>
        </authorList>
    </citation>
    <scope>NUCLEOTIDE SEQUENCE [LARGE SCALE GENOMIC DNA]</scope>
    <source>
        <strain evidence="8 9">L72c</strain>
    </source>
</reference>
<evidence type="ECO:0000313" key="9">
    <source>
        <dbReference type="Proteomes" id="UP000699865"/>
    </source>
</evidence>
<feature type="transmembrane region" description="Helical" evidence="7">
    <location>
        <begin position="111"/>
        <end position="132"/>
    </location>
</feature>
<evidence type="ECO:0000256" key="4">
    <source>
        <dbReference type="ARBA" id="ARBA00022692"/>
    </source>
</evidence>
<keyword evidence="5 7" id="KW-1133">Transmembrane helix</keyword>
<dbReference type="Proteomes" id="UP000699865">
    <property type="component" value="Unassembled WGS sequence"/>
</dbReference>
<dbReference type="RefSeq" id="WP_129952987.1">
    <property type="nucleotide sequence ID" value="NZ_JAFMOS010000593.1"/>
</dbReference>
<organism evidence="8 9">
    <name type="scientific">Rahnella perminowiae</name>
    <dbReference type="NCBI Taxonomy" id="2816244"/>
    <lineage>
        <taxon>Bacteria</taxon>
        <taxon>Pseudomonadati</taxon>
        <taxon>Pseudomonadota</taxon>
        <taxon>Gammaproteobacteria</taxon>
        <taxon>Enterobacterales</taxon>
        <taxon>Yersiniaceae</taxon>
        <taxon>Rahnella</taxon>
    </lineage>
</organism>
<dbReference type="PANTHER" id="PTHR20855">
    <property type="entry name" value="ADIPOR/PROGESTIN RECEPTOR-RELATED"/>
    <property type="match status" value="1"/>
</dbReference>
<comment type="subcellular location">
    <subcellularLocation>
        <location evidence="1">Cell membrane</location>
        <topology evidence="1">Multi-pass membrane protein</topology>
    </subcellularLocation>
</comment>
<protein>
    <submittedName>
        <fullName evidence="8">Hemolysin III family protein</fullName>
    </submittedName>
</protein>
<keyword evidence="9" id="KW-1185">Reference proteome</keyword>
<keyword evidence="6 7" id="KW-0472">Membrane</keyword>
<evidence type="ECO:0000313" key="8">
    <source>
        <dbReference type="EMBL" id="MBU9838002.1"/>
    </source>
</evidence>
<comment type="caution">
    <text evidence="8">The sequence shown here is derived from an EMBL/GenBank/DDBJ whole genome shotgun (WGS) entry which is preliminary data.</text>
</comment>
<evidence type="ECO:0000256" key="1">
    <source>
        <dbReference type="ARBA" id="ARBA00004651"/>
    </source>
</evidence>
<comment type="similarity">
    <text evidence="2">Belongs to the UPF0073 (Hly-III) family.</text>
</comment>
<sequence length="216" mass="23508">MGKLSPSPQGYPWAEEIANSLSHGVGLIFGIVGLVLLLVQAVGDNASAMAITSYSLYGGSMILLYLASTLYHAIPHQKAKYWLKKLDHCAIYLLIAGTYTPFLLVGLNSPLAKGLMAVIWGLALFGVIFKLAFAHRFEVLSLVTYLTMGWLSLIVIYQLATKLSPGGVILLALGGLIYTLGVIFYASKRYRFGHAIWHGFVLGGSACHFLAIYFYV</sequence>
<dbReference type="PANTHER" id="PTHR20855:SF3">
    <property type="entry name" value="LD03007P"/>
    <property type="match status" value="1"/>
</dbReference>
<name>A0ABS6L825_9GAMM</name>
<dbReference type="NCBIfam" id="TIGR01065">
    <property type="entry name" value="hlyIII"/>
    <property type="match status" value="1"/>
</dbReference>
<dbReference type="InterPro" id="IPR005744">
    <property type="entry name" value="Hy-lIII"/>
</dbReference>
<proteinExistence type="inferred from homology"/>
<dbReference type="Pfam" id="PF03006">
    <property type="entry name" value="HlyIII"/>
    <property type="match status" value="1"/>
</dbReference>
<dbReference type="NCBIfam" id="NF011669">
    <property type="entry name" value="PRK15087.1"/>
    <property type="match status" value="1"/>
</dbReference>
<evidence type="ECO:0000256" key="7">
    <source>
        <dbReference type="SAM" id="Phobius"/>
    </source>
</evidence>
<feature type="transmembrane region" description="Helical" evidence="7">
    <location>
        <begin position="86"/>
        <end position="105"/>
    </location>
</feature>